<accession>A0A4U5TQH5</accession>
<feature type="domain" description="Glycosyltransferase 2-like" evidence="1">
    <location>
        <begin position="8"/>
        <end position="140"/>
    </location>
</feature>
<organism evidence="2 3">
    <name type="scientific">Mesohalobacter halotolerans</name>
    <dbReference type="NCBI Taxonomy" id="1883405"/>
    <lineage>
        <taxon>Bacteria</taxon>
        <taxon>Pseudomonadati</taxon>
        <taxon>Bacteroidota</taxon>
        <taxon>Flavobacteriia</taxon>
        <taxon>Flavobacteriales</taxon>
        <taxon>Flavobacteriaceae</taxon>
        <taxon>Mesohalobacter</taxon>
    </lineage>
</organism>
<evidence type="ECO:0000313" key="2">
    <source>
        <dbReference type="EMBL" id="TKS56439.1"/>
    </source>
</evidence>
<evidence type="ECO:0000259" key="1">
    <source>
        <dbReference type="Pfam" id="PF00535"/>
    </source>
</evidence>
<dbReference type="OrthoDB" id="597270at2"/>
<reference evidence="2 3" key="1">
    <citation type="submission" date="2019-04" db="EMBL/GenBank/DDBJ databases">
        <title>Psychroflexus halotolerans sp. nov., isolated from a marine solar saltern.</title>
        <authorList>
            <person name="Feng X."/>
        </authorList>
    </citation>
    <scope>NUCLEOTIDE SEQUENCE [LARGE SCALE GENOMIC DNA]</scope>
    <source>
        <strain evidence="2 3">WDS2C27</strain>
    </source>
</reference>
<sequence>MSETPLVSIIIPTYNRAHLIGETLDSVLAQTYQNWECIILDDGSTDNTDDVVGEYVLKDPRFKYYHRPDEHLPGGNGARNFGFKMSKGDYVNWLDSDDLFSENKIEEQLKLIIGESKTVSTCRWGRFENKNNFSLKELKFNRLPRLKIEARSDVDIKLLSHRAILTGEAGRFFECNGKNLYRDVIYI</sequence>
<comment type="caution">
    <text evidence="2">The sequence shown here is derived from an EMBL/GenBank/DDBJ whole genome shotgun (WGS) entry which is preliminary data.</text>
</comment>
<protein>
    <submittedName>
        <fullName evidence="2">Glycosyltransferase family 2 protein</fullName>
    </submittedName>
</protein>
<proteinExistence type="predicted"/>
<dbReference type="EMBL" id="SWMU01000002">
    <property type="protein sequence ID" value="TKS56439.1"/>
    <property type="molecule type" value="Genomic_DNA"/>
</dbReference>
<dbReference type="CDD" id="cd00761">
    <property type="entry name" value="Glyco_tranf_GTA_type"/>
    <property type="match status" value="1"/>
</dbReference>
<dbReference type="PANTHER" id="PTHR22916:SF3">
    <property type="entry name" value="UDP-GLCNAC:BETAGAL BETA-1,3-N-ACETYLGLUCOSAMINYLTRANSFERASE-LIKE PROTEIN 1"/>
    <property type="match status" value="1"/>
</dbReference>
<dbReference type="InterPro" id="IPR001173">
    <property type="entry name" value="Glyco_trans_2-like"/>
</dbReference>
<dbReference type="Pfam" id="PF00535">
    <property type="entry name" value="Glycos_transf_2"/>
    <property type="match status" value="1"/>
</dbReference>
<dbReference type="InterPro" id="IPR029044">
    <property type="entry name" value="Nucleotide-diphossugar_trans"/>
</dbReference>
<dbReference type="Gene3D" id="3.90.550.10">
    <property type="entry name" value="Spore Coat Polysaccharide Biosynthesis Protein SpsA, Chain A"/>
    <property type="match status" value="1"/>
</dbReference>
<name>A0A4U5TQH5_9FLAO</name>
<dbReference type="AlphaFoldDB" id="A0A4U5TQH5"/>
<gene>
    <name evidence="2" type="ORF">FCN74_05180</name>
</gene>
<keyword evidence="3" id="KW-1185">Reference proteome</keyword>
<keyword evidence="2" id="KW-0808">Transferase</keyword>
<dbReference type="GO" id="GO:0016758">
    <property type="term" value="F:hexosyltransferase activity"/>
    <property type="evidence" value="ECO:0007669"/>
    <property type="project" value="UniProtKB-ARBA"/>
</dbReference>
<dbReference type="PANTHER" id="PTHR22916">
    <property type="entry name" value="GLYCOSYLTRANSFERASE"/>
    <property type="match status" value="1"/>
</dbReference>
<dbReference type="Proteomes" id="UP000306552">
    <property type="component" value="Unassembled WGS sequence"/>
</dbReference>
<dbReference type="SUPFAM" id="SSF53448">
    <property type="entry name" value="Nucleotide-diphospho-sugar transferases"/>
    <property type="match status" value="1"/>
</dbReference>
<evidence type="ECO:0000313" key="3">
    <source>
        <dbReference type="Proteomes" id="UP000306552"/>
    </source>
</evidence>